<proteinExistence type="predicted"/>
<dbReference type="Proteomes" id="UP000694018">
    <property type="component" value="Chromosome"/>
</dbReference>
<dbReference type="AlphaFoldDB" id="A0A8F5BN45"/>
<accession>A0A8F5BN45</accession>
<evidence type="ECO:0000313" key="2">
    <source>
        <dbReference type="EMBL" id="QXJ28326.1"/>
    </source>
</evidence>
<sequence length="105" mass="12300">MPTIHLSLPEWMYDELKQKADELGIQMTDLVKLFIKKGLEGDFERDEENEEKKENVKYDESIAFLEAKVAQLDSLLVEVLKKLQILEEEKDEEEEQVEIVDSNQS</sequence>
<protein>
    <submittedName>
        <fullName evidence="2">Uncharacterized protein</fullName>
    </submittedName>
</protein>
<keyword evidence="1" id="KW-0175">Coiled coil</keyword>
<dbReference type="KEGG" id="sshi:J5U23_01195"/>
<gene>
    <name evidence="2" type="ORF">J5U23_01195</name>
</gene>
<dbReference type="OrthoDB" id="33373at2157"/>
<evidence type="ECO:0000256" key="1">
    <source>
        <dbReference type="SAM" id="Coils"/>
    </source>
</evidence>
<organism evidence="2 3">
    <name type="scientific">Saccharolobus shibatae (strain ATCC 51178 / DSM 5389 / JCM 8931 / NBRC 15437 / B12)</name>
    <name type="common">Sulfolobus shibatae</name>
    <dbReference type="NCBI Taxonomy" id="523848"/>
    <lineage>
        <taxon>Archaea</taxon>
        <taxon>Thermoproteota</taxon>
        <taxon>Thermoprotei</taxon>
        <taxon>Sulfolobales</taxon>
        <taxon>Sulfolobaceae</taxon>
        <taxon>Saccharolobus</taxon>
    </lineage>
</organism>
<dbReference type="EMBL" id="CP077717">
    <property type="protein sequence ID" value="QXJ28326.1"/>
    <property type="molecule type" value="Genomic_DNA"/>
</dbReference>
<name>A0A8F5BN45_SACSH</name>
<dbReference type="RefSeq" id="WP_218259922.1">
    <property type="nucleotide sequence ID" value="NZ_CP077717.1"/>
</dbReference>
<feature type="coiled-coil region" evidence="1">
    <location>
        <begin position="69"/>
        <end position="103"/>
    </location>
</feature>
<dbReference type="GeneID" id="65562787"/>
<reference evidence="2" key="1">
    <citation type="journal article" date="2021" name="Environ. Microbiol.">
        <title>New insights into the diversity and evolution of the archaeal mobilome from three complete genomes of Saccharolobus shibatae.</title>
        <authorList>
            <person name="Medvedeva S."/>
            <person name="Brandt D."/>
            <person name="Cvirkaite-Krupovic V."/>
            <person name="Liu Y."/>
            <person name="Severinov K."/>
            <person name="Ishino S."/>
            <person name="Ishino Y."/>
            <person name="Prangishvili D."/>
            <person name="Kalinowski J."/>
            <person name="Krupovic M."/>
        </authorList>
    </citation>
    <scope>NUCLEOTIDE SEQUENCE</scope>
    <source>
        <strain evidence="2">B12</strain>
    </source>
</reference>
<evidence type="ECO:0000313" key="3">
    <source>
        <dbReference type="Proteomes" id="UP000694018"/>
    </source>
</evidence>